<dbReference type="Gene3D" id="3.90.470.10">
    <property type="entry name" value="Ribosomal protein L22/L17"/>
    <property type="match status" value="1"/>
</dbReference>
<accession>A0A2M7RHY0</accession>
<evidence type="ECO:0000256" key="2">
    <source>
        <dbReference type="ARBA" id="ARBA00022730"/>
    </source>
</evidence>
<comment type="caution">
    <text evidence="12">The sequence shown here is derived from an EMBL/GenBank/DDBJ whole genome shotgun (WGS) entry which is preliminary data.</text>
</comment>
<protein>
    <recommendedName>
        <fullName evidence="6 7">Large ribosomal subunit protein uL22</fullName>
    </recommendedName>
</protein>
<dbReference type="PANTHER" id="PTHR13501:SF8">
    <property type="entry name" value="LARGE RIBOSOMAL SUBUNIT PROTEIN UL22M"/>
    <property type="match status" value="1"/>
</dbReference>
<evidence type="ECO:0000256" key="5">
    <source>
        <dbReference type="ARBA" id="ARBA00023274"/>
    </source>
</evidence>
<evidence type="ECO:0000256" key="9">
    <source>
        <dbReference type="RuleBase" id="RU004006"/>
    </source>
</evidence>
<comment type="subunit">
    <text evidence="7 9">Part of the 50S ribosomal subunit.</text>
</comment>
<keyword evidence="4 7" id="KW-0689">Ribosomal protein</keyword>
<keyword evidence="3 7" id="KW-0694">RNA-binding</keyword>
<dbReference type="SUPFAM" id="SSF54843">
    <property type="entry name" value="Ribosomal protein L22"/>
    <property type="match status" value="1"/>
</dbReference>
<dbReference type="CDD" id="cd00336">
    <property type="entry name" value="Ribosomal_L22"/>
    <property type="match status" value="1"/>
</dbReference>
<dbReference type="GO" id="GO:0003735">
    <property type="term" value="F:structural constituent of ribosome"/>
    <property type="evidence" value="ECO:0007669"/>
    <property type="project" value="InterPro"/>
</dbReference>
<dbReference type="InterPro" id="IPR036394">
    <property type="entry name" value="Ribosomal_uL22_sf"/>
</dbReference>
<feature type="region of interest" description="Disordered" evidence="11">
    <location>
        <begin position="130"/>
        <end position="176"/>
    </location>
</feature>
<name>A0A2M7RHY0_9BACT</name>
<feature type="compositionally biased region" description="Basic and acidic residues" evidence="11">
    <location>
        <begin position="164"/>
        <end position="176"/>
    </location>
</feature>
<dbReference type="PANTHER" id="PTHR13501">
    <property type="entry name" value="CHLOROPLAST 50S RIBOSOMAL PROTEIN L22-RELATED"/>
    <property type="match status" value="1"/>
</dbReference>
<sequence length="176" mass="20143">MEVKAKLNRIRMSPRKVRLVIDVIRGLDIEKAQEQLQFISKAAAQPILKLLNSALANAENNFKLDKNNLFIKKITADEGPVLKRYRPRAFGRAAEIRKRSSLIELVLAEKKESKRKVTADKKKSEKEGLKIVKADEIQKETSDPKKKELPTEEKKKKSIMGIGKIKDKFIHRTGEK</sequence>
<organism evidence="12 13">
    <name type="scientific">Candidatus Kerfeldbacteria bacterium CG_4_10_14_0_8_um_filter_42_10</name>
    <dbReference type="NCBI Taxonomy" id="2014248"/>
    <lineage>
        <taxon>Bacteria</taxon>
        <taxon>Candidatus Kerfeldiibacteriota</taxon>
    </lineage>
</organism>
<comment type="function">
    <text evidence="7 10">This protein binds specifically to 23S rRNA; its binding is stimulated by other ribosomal proteins, e.g., L4, L17, and L20. It is important during the early stages of 50S assembly. It makes multiple contacts with different domains of the 23S rRNA in the assembled 50S subunit and ribosome.</text>
</comment>
<dbReference type="Proteomes" id="UP000230779">
    <property type="component" value="Unassembled WGS sequence"/>
</dbReference>
<evidence type="ECO:0000256" key="6">
    <source>
        <dbReference type="ARBA" id="ARBA00035207"/>
    </source>
</evidence>
<gene>
    <name evidence="7" type="primary">rplV</name>
    <name evidence="12" type="ORF">COY66_04385</name>
</gene>
<evidence type="ECO:0000256" key="10">
    <source>
        <dbReference type="RuleBase" id="RU004008"/>
    </source>
</evidence>
<keyword evidence="5 7" id="KW-0687">Ribonucleoprotein</keyword>
<dbReference type="HAMAP" id="MF_01331_B">
    <property type="entry name" value="Ribosomal_uL22_B"/>
    <property type="match status" value="1"/>
</dbReference>
<comment type="function">
    <text evidence="7">The globular domain of the protein is located near the polypeptide exit tunnel on the outside of the subunit, while an extended beta-hairpin is found that lines the wall of the exit tunnel in the center of the 70S ribosome.</text>
</comment>
<evidence type="ECO:0000313" key="12">
    <source>
        <dbReference type="EMBL" id="PIY96355.1"/>
    </source>
</evidence>
<dbReference type="InterPro" id="IPR047867">
    <property type="entry name" value="Ribosomal_uL22_bac/org-type"/>
</dbReference>
<reference evidence="12 13" key="1">
    <citation type="submission" date="2017-09" db="EMBL/GenBank/DDBJ databases">
        <title>Depth-based differentiation of microbial function through sediment-hosted aquifers and enrichment of novel symbionts in the deep terrestrial subsurface.</title>
        <authorList>
            <person name="Probst A.J."/>
            <person name="Ladd B."/>
            <person name="Jarett J.K."/>
            <person name="Geller-Mcgrath D.E."/>
            <person name="Sieber C.M."/>
            <person name="Emerson J.B."/>
            <person name="Anantharaman K."/>
            <person name="Thomas B.C."/>
            <person name="Malmstrom R."/>
            <person name="Stieglmeier M."/>
            <person name="Klingl A."/>
            <person name="Woyke T."/>
            <person name="Ryan C.M."/>
            <person name="Banfield J.F."/>
        </authorList>
    </citation>
    <scope>NUCLEOTIDE SEQUENCE [LARGE SCALE GENOMIC DNA]</scope>
    <source>
        <strain evidence="12">CG_4_10_14_0_8_um_filter_42_10</strain>
    </source>
</reference>
<dbReference type="GO" id="GO:0022625">
    <property type="term" value="C:cytosolic large ribosomal subunit"/>
    <property type="evidence" value="ECO:0007669"/>
    <property type="project" value="TreeGrafter"/>
</dbReference>
<evidence type="ECO:0000256" key="1">
    <source>
        <dbReference type="ARBA" id="ARBA00009451"/>
    </source>
</evidence>
<dbReference type="EMBL" id="PFMD01000051">
    <property type="protein sequence ID" value="PIY96355.1"/>
    <property type="molecule type" value="Genomic_DNA"/>
</dbReference>
<evidence type="ECO:0000256" key="11">
    <source>
        <dbReference type="SAM" id="MobiDB-lite"/>
    </source>
</evidence>
<comment type="similarity">
    <text evidence="1 7 8">Belongs to the universal ribosomal protein uL22 family.</text>
</comment>
<feature type="compositionally biased region" description="Basic and acidic residues" evidence="11">
    <location>
        <begin position="130"/>
        <end position="155"/>
    </location>
</feature>
<evidence type="ECO:0000256" key="7">
    <source>
        <dbReference type="HAMAP-Rule" id="MF_01331"/>
    </source>
</evidence>
<keyword evidence="2 7" id="KW-0699">rRNA-binding</keyword>
<dbReference type="AlphaFoldDB" id="A0A2M7RHY0"/>
<dbReference type="InterPro" id="IPR001063">
    <property type="entry name" value="Ribosomal_uL22"/>
</dbReference>
<evidence type="ECO:0000256" key="8">
    <source>
        <dbReference type="RuleBase" id="RU004005"/>
    </source>
</evidence>
<dbReference type="NCBIfam" id="TIGR01044">
    <property type="entry name" value="rplV_bact"/>
    <property type="match status" value="1"/>
</dbReference>
<dbReference type="GO" id="GO:0019843">
    <property type="term" value="F:rRNA binding"/>
    <property type="evidence" value="ECO:0007669"/>
    <property type="project" value="UniProtKB-UniRule"/>
</dbReference>
<dbReference type="GO" id="GO:0006412">
    <property type="term" value="P:translation"/>
    <property type="evidence" value="ECO:0007669"/>
    <property type="project" value="UniProtKB-UniRule"/>
</dbReference>
<dbReference type="Pfam" id="PF00237">
    <property type="entry name" value="Ribosomal_L22"/>
    <property type="match status" value="1"/>
</dbReference>
<proteinExistence type="inferred from homology"/>
<evidence type="ECO:0000313" key="13">
    <source>
        <dbReference type="Proteomes" id="UP000230779"/>
    </source>
</evidence>
<dbReference type="InterPro" id="IPR005727">
    <property type="entry name" value="Ribosomal_uL22_bac/chlpt-type"/>
</dbReference>
<evidence type="ECO:0000256" key="4">
    <source>
        <dbReference type="ARBA" id="ARBA00022980"/>
    </source>
</evidence>
<evidence type="ECO:0000256" key="3">
    <source>
        <dbReference type="ARBA" id="ARBA00022884"/>
    </source>
</evidence>